<feature type="region of interest" description="Disordered" evidence="1">
    <location>
        <begin position="209"/>
        <end position="269"/>
    </location>
</feature>
<feature type="region of interest" description="Disordered" evidence="1">
    <location>
        <begin position="63"/>
        <end position="83"/>
    </location>
</feature>
<feature type="compositionally biased region" description="Acidic residues" evidence="1">
    <location>
        <begin position="228"/>
        <end position="239"/>
    </location>
</feature>
<evidence type="ECO:0000313" key="3">
    <source>
        <dbReference type="EMBL" id="RZF32758.1"/>
    </source>
</evidence>
<dbReference type="SMR" id="A0A482WH30"/>
<accession>A0A482WH30</accession>
<protein>
    <submittedName>
        <fullName evidence="3">Uncharacterized protein</fullName>
    </submittedName>
</protein>
<sequence length="316" mass="35712">MIKNLLAILCLLASSGVISAVTERFQDSDRYKDNEAEVFHHGQVQTSDTATVEELYKHGLLDKHRSHEAPHSKPRPTKPLRPGLGVKYAAGVVGLPSNAHKITLMKTYYDPITNQPYMYVMRKRPQPHLQDNEDSFFNTASKLISTFLGPDEMYKPRMSAGGRGMKVGVAPPTQRVKRVPRSLRSIMDLHQSLNTVDNVQRIRTLQELSQHQSYNNLHDKTTNHNNEENEVDNGEEGDDNGQTTNKEDNEQADQPDNTKNSTEENMSSFEESLKIVQRLVTKCGHNFLSPKDNATEIYDKIKGCVQKHVLKAFDSV</sequence>
<feature type="compositionally biased region" description="Basic and acidic residues" evidence="1">
    <location>
        <begin position="217"/>
        <end position="227"/>
    </location>
</feature>
<dbReference type="Proteomes" id="UP000291343">
    <property type="component" value="Unassembled WGS sequence"/>
</dbReference>
<comment type="caution">
    <text evidence="3">The sequence shown here is derived from an EMBL/GenBank/DDBJ whole genome shotgun (WGS) entry which is preliminary data.</text>
</comment>
<evidence type="ECO:0000256" key="2">
    <source>
        <dbReference type="SAM" id="SignalP"/>
    </source>
</evidence>
<proteinExistence type="predicted"/>
<feature type="compositionally biased region" description="Polar residues" evidence="1">
    <location>
        <begin position="252"/>
        <end position="269"/>
    </location>
</feature>
<feature type="signal peptide" evidence="2">
    <location>
        <begin position="1"/>
        <end position="20"/>
    </location>
</feature>
<keyword evidence="4" id="KW-1185">Reference proteome</keyword>
<feature type="chain" id="PRO_5019792603" evidence="2">
    <location>
        <begin position="21"/>
        <end position="316"/>
    </location>
</feature>
<gene>
    <name evidence="3" type="ORF">LSTR_LSTR009867</name>
</gene>
<evidence type="ECO:0000256" key="1">
    <source>
        <dbReference type="SAM" id="MobiDB-lite"/>
    </source>
</evidence>
<keyword evidence="2" id="KW-0732">Signal</keyword>
<dbReference type="EMBL" id="QKKF02036007">
    <property type="protein sequence ID" value="RZF32758.1"/>
    <property type="molecule type" value="Genomic_DNA"/>
</dbReference>
<name>A0A482WH30_LAOST</name>
<evidence type="ECO:0000313" key="4">
    <source>
        <dbReference type="Proteomes" id="UP000291343"/>
    </source>
</evidence>
<dbReference type="InParanoid" id="A0A482WH30"/>
<organism evidence="3 4">
    <name type="scientific">Laodelphax striatellus</name>
    <name type="common">Small brown planthopper</name>
    <name type="synonym">Delphax striatella</name>
    <dbReference type="NCBI Taxonomy" id="195883"/>
    <lineage>
        <taxon>Eukaryota</taxon>
        <taxon>Metazoa</taxon>
        <taxon>Ecdysozoa</taxon>
        <taxon>Arthropoda</taxon>
        <taxon>Hexapoda</taxon>
        <taxon>Insecta</taxon>
        <taxon>Pterygota</taxon>
        <taxon>Neoptera</taxon>
        <taxon>Paraneoptera</taxon>
        <taxon>Hemiptera</taxon>
        <taxon>Auchenorrhyncha</taxon>
        <taxon>Fulgoroidea</taxon>
        <taxon>Delphacidae</taxon>
        <taxon>Criomorphinae</taxon>
        <taxon>Laodelphax</taxon>
    </lineage>
</organism>
<dbReference type="AlphaFoldDB" id="A0A482WH30"/>
<reference evidence="3 4" key="1">
    <citation type="journal article" date="2017" name="Gigascience">
        <title>Genome sequence of the small brown planthopper, Laodelphax striatellus.</title>
        <authorList>
            <person name="Zhu J."/>
            <person name="Jiang F."/>
            <person name="Wang X."/>
            <person name="Yang P."/>
            <person name="Bao Y."/>
            <person name="Zhao W."/>
            <person name="Wang W."/>
            <person name="Lu H."/>
            <person name="Wang Q."/>
            <person name="Cui N."/>
            <person name="Li J."/>
            <person name="Chen X."/>
            <person name="Luo L."/>
            <person name="Yu J."/>
            <person name="Kang L."/>
            <person name="Cui F."/>
        </authorList>
    </citation>
    <scope>NUCLEOTIDE SEQUENCE [LARGE SCALE GENOMIC DNA]</scope>
    <source>
        <strain evidence="3">Lst14</strain>
    </source>
</reference>